<feature type="compositionally biased region" description="Polar residues" evidence="5">
    <location>
        <begin position="476"/>
        <end position="500"/>
    </location>
</feature>
<dbReference type="PANTHER" id="PTHR24206">
    <property type="entry name" value="OS06G0237300 PROTEIN"/>
    <property type="match status" value="1"/>
</dbReference>
<keyword evidence="2 4" id="KW-0862">Zinc</keyword>
<feature type="domain" description="LIM zinc-binding" evidence="6">
    <location>
        <begin position="535"/>
        <end position="595"/>
    </location>
</feature>
<feature type="domain" description="LIM zinc-binding" evidence="6">
    <location>
        <begin position="6"/>
        <end position="66"/>
    </location>
</feature>
<keyword evidence="1 4" id="KW-0479">Metal-binding</keyword>
<evidence type="ECO:0000313" key="7">
    <source>
        <dbReference type="EMBL" id="TGZ60014.1"/>
    </source>
</evidence>
<evidence type="ECO:0000313" key="8">
    <source>
        <dbReference type="Proteomes" id="UP000308267"/>
    </source>
</evidence>
<evidence type="ECO:0000256" key="5">
    <source>
        <dbReference type="SAM" id="MobiDB-lite"/>
    </source>
</evidence>
<feature type="region of interest" description="Disordered" evidence="5">
    <location>
        <begin position="634"/>
        <end position="659"/>
    </location>
</feature>
<name>A0A4V3SDB0_OPIFE</name>
<feature type="compositionally biased region" description="Basic and acidic residues" evidence="5">
    <location>
        <begin position="650"/>
        <end position="659"/>
    </location>
</feature>
<dbReference type="Pfam" id="PF00412">
    <property type="entry name" value="LIM"/>
    <property type="match status" value="5"/>
</dbReference>
<feature type="domain" description="LIM zinc-binding" evidence="6">
    <location>
        <begin position="299"/>
        <end position="359"/>
    </location>
</feature>
<dbReference type="SUPFAM" id="SSF57716">
    <property type="entry name" value="Glucocorticoid receptor-like (DNA-binding domain)"/>
    <property type="match status" value="6"/>
</dbReference>
<feature type="region of interest" description="Disordered" evidence="5">
    <location>
        <begin position="229"/>
        <end position="258"/>
    </location>
</feature>
<gene>
    <name evidence="7" type="ORF">CRM22_008788</name>
</gene>
<protein>
    <recommendedName>
        <fullName evidence="6">LIM zinc-binding domain-containing protein</fullName>
    </recommendedName>
</protein>
<dbReference type="AlphaFoldDB" id="A0A4V3SDB0"/>
<sequence>MRGGNAHCFACREPILPSEALRIVDRVCHEECFRCFTCQQALSPRMFCIVFGEMYCKRHHPKFPSVLEKKRKTPGQPVCFMCDRPVDEPEPLIGPCGAYHGGCFRCNGCRRILSYDRYKVIRAKLYCEPNCETYMNGETDDFARKIDAFNKAPYPKELMPAHRSSFMQKCSKCSLEIGPNEQITALGRNYHRECLRCRRCNRVLLEPQYKAIEEFLCCIPDCCVEREATRSPKLPPEPASPRNLSIKRTPSPRPRSISVSLSKPERTMENPKICVANPERVARLQRKLEEIQTIALEEMNCYVCQKKVYPAERLSILKRIYHVNCFRCKACNKPLGGGRYQVFKEDPYCMPHYKQLSEIRTGSNAANLSIQSITGDRAIPVMPFIPTNEIPPIQHETPVLQDETGIFQPHHAEEPLCYACENKVYPAEQLNILSRTYHRTCFRCHTCRNQLDIGRFGVIEGVPYCNAHYRQTYMAQSSKPPTGALPNSTNSKSPRAQRVSSRPVECELKPELDLDHQISVENIQVNEPDGTQESSNCYRCATKVHPADQLCIMKRIYHKSCFKCGVCQRVLNSGRYGVHDGVPYCTAHYKQVVNMRTGSFSSISTGDAAFLKSSKAAHQNSCPSTFSITASRKSVCRKRPQKSSNNRTPLNDHHVKASD</sequence>
<dbReference type="PROSITE" id="PS50023">
    <property type="entry name" value="LIM_DOMAIN_2"/>
    <property type="match status" value="6"/>
</dbReference>
<evidence type="ECO:0000259" key="6">
    <source>
        <dbReference type="PROSITE" id="PS50023"/>
    </source>
</evidence>
<accession>A0A4V3SDB0</accession>
<reference evidence="7 8" key="1">
    <citation type="journal article" date="2019" name="BMC Genomics">
        <title>New insights from Opisthorchis felineus genome: update on genomics of the epidemiologically important liver flukes.</title>
        <authorList>
            <person name="Ershov N.I."/>
            <person name="Mordvinov V.A."/>
            <person name="Prokhortchouk E.B."/>
            <person name="Pakharukova M.Y."/>
            <person name="Gunbin K.V."/>
            <person name="Ustyantsev K."/>
            <person name="Genaev M.A."/>
            <person name="Blinov A.G."/>
            <person name="Mazur A."/>
            <person name="Boulygina E."/>
            <person name="Tsygankova S."/>
            <person name="Khrameeva E."/>
            <person name="Chekanov N."/>
            <person name="Fan G."/>
            <person name="Xiao A."/>
            <person name="Zhang H."/>
            <person name="Xu X."/>
            <person name="Yang H."/>
            <person name="Solovyev V."/>
            <person name="Lee S.M."/>
            <person name="Liu X."/>
            <person name="Afonnikov D.A."/>
            <person name="Skryabin K.G."/>
        </authorList>
    </citation>
    <scope>NUCLEOTIDE SEQUENCE [LARGE SCALE GENOMIC DNA]</scope>
    <source>
        <strain evidence="7">AK-0245</strain>
        <tissue evidence="7">Whole organism</tissue>
    </source>
</reference>
<comment type="caution">
    <text evidence="7">The sequence shown here is derived from an EMBL/GenBank/DDBJ whole genome shotgun (WGS) entry which is preliminary data.</text>
</comment>
<keyword evidence="8" id="KW-1185">Reference proteome</keyword>
<dbReference type="Gene3D" id="2.10.110.10">
    <property type="entry name" value="Cysteine Rich Protein"/>
    <property type="match status" value="6"/>
</dbReference>
<evidence type="ECO:0000256" key="3">
    <source>
        <dbReference type="ARBA" id="ARBA00023038"/>
    </source>
</evidence>
<dbReference type="CDD" id="cd08368">
    <property type="entry name" value="LIM"/>
    <property type="match status" value="2"/>
</dbReference>
<dbReference type="CDD" id="cd09358">
    <property type="entry name" value="LIM_Mical_like"/>
    <property type="match status" value="1"/>
</dbReference>
<dbReference type="Proteomes" id="UP000308267">
    <property type="component" value="Unassembled WGS sequence"/>
</dbReference>
<evidence type="ECO:0000256" key="2">
    <source>
        <dbReference type="ARBA" id="ARBA00022833"/>
    </source>
</evidence>
<evidence type="ECO:0000256" key="1">
    <source>
        <dbReference type="ARBA" id="ARBA00022723"/>
    </source>
</evidence>
<organism evidence="7 8">
    <name type="scientific">Opisthorchis felineus</name>
    <dbReference type="NCBI Taxonomy" id="147828"/>
    <lineage>
        <taxon>Eukaryota</taxon>
        <taxon>Metazoa</taxon>
        <taxon>Spiralia</taxon>
        <taxon>Lophotrochozoa</taxon>
        <taxon>Platyhelminthes</taxon>
        <taxon>Trematoda</taxon>
        <taxon>Digenea</taxon>
        <taxon>Opisthorchiida</taxon>
        <taxon>Opisthorchiata</taxon>
        <taxon>Opisthorchiidae</taxon>
        <taxon>Opisthorchis</taxon>
    </lineage>
</organism>
<proteinExistence type="predicted"/>
<dbReference type="PROSITE" id="PS00478">
    <property type="entry name" value="LIM_DOMAIN_1"/>
    <property type="match status" value="5"/>
</dbReference>
<keyword evidence="3 4" id="KW-0440">LIM domain</keyword>
<dbReference type="InterPro" id="IPR001781">
    <property type="entry name" value="Znf_LIM"/>
</dbReference>
<dbReference type="OrthoDB" id="6232656at2759"/>
<dbReference type="SMART" id="SM00132">
    <property type="entry name" value="LIM"/>
    <property type="match status" value="6"/>
</dbReference>
<dbReference type="GO" id="GO:0046872">
    <property type="term" value="F:metal ion binding"/>
    <property type="evidence" value="ECO:0007669"/>
    <property type="project" value="UniProtKB-KW"/>
</dbReference>
<feature type="region of interest" description="Disordered" evidence="5">
    <location>
        <begin position="476"/>
        <end position="501"/>
    </location>
</feature>
<feature type="domain" description="LIM zinc-binding" evidence="6">
    <location>
        <begin position="168"/>
        <end position="229"/>
    </location>
</feature>
<evidence type="ECO:0000256" key="4">
    <source>
        <dbReference type="PROSITE-ProRule" id="PRU00125"/>
    </source>
</evidence>
<feature type="domain" description="LIM zinc-binding" evidence="6">
    <location>
        <begin position="77"/>
        <end position="138"/>
    </location>
</feature>
<feature type="domain" description="LIM zinc-binding" evidence="6">
    <location>
        <begin position="415"/>
        <end position="475"/>
    </location>
</feature>
<dbReference type="EMBL" id="SJOL01008635">
    <property type="protein sequence ID" value="TGZ60014.1"/>
    <property type="molecule type" value="Genomic_DNA"/>
</dbReference>